<name>A0A0G1A784_9BACT</name>
<dbReference type="Proteomes" id="UP000034837">
    <property type="component" value="Unassembled WGS sequence"/>
</dbReference>
<comment type="caution">
    <text evidence="3">The sequence shown here is derived from an EMBL/GenBank/DDBJ whole genome shotgun (WGS) entry which is preliminary data.</text>
</comment>
<gene>
    <name evidence="3" type="ORF">UV20_C0004G0008</name>
</gene>
<feature type="coiled-coil region" evidence="1">
    <location>
        <begin position="51"/>
        <end position="81"/>
    </location>
</feature>
<dbReference type="EMBL" id="LCDO01000004">
    <property type="protein sequence ID" value="KKS56912.1"/>
    <property type="molecule type" value="Genomic_DNA"/>
</dbReference>
<keyword evidence="2" id="KW-0472">Membrane</keyword>
<evidence type="ECO:0000313" key="4">
    <source>
        <dbReference type="Proteomes" id="UP000034837"/>
    </source>
</evidence>
<evidence type="ECO:0000313" key="3">
    <source>
        <dbReference type="EMBL" id="KKS56912.1"/>
    </source>
</evidence>
<reference evidence="3 4" key="1">
    <citation type="journal article" date="2015" name="Nature">
        <title>rRNA introns, odd ribosomes, and small enigmatic genomes across a large radiation of phyla.</title>
        <authorList>
            <person name="Brown C.T."/>
            <person name="Hug L.A."/>
            <person name="Thomas B.C."/>
            <person name="Sharon I."/>
            <person name="Castelle C.J."/>
            <person name="Singh A."/>
            <person name="Wilkins M.J."/>
            <person name="Williams K.H."/>
            <person name="Banfield J.F."/>
        </authorList>
    </citation>
    <scope>NUCLEOTIDE SEQUENCE [LARGE SCALE GENOMIC DNA]</scope>
</reference>
<evidence type="ECO:0000256" key="1">
    <source>
        <dbReference type="SAM" id="Coils"/>
    </source>
</evidence>
<keyword evidence="2" id="KW-0812">Transmembrane</keyword>
<dbReference type="AlphaFoldDB" id="A0A0G1A784"/>
<sequence>MIYSKLPKATAANLVFHKLEKFRIWLFLGCFIFGLAYFWQVNSLSNRGFLIKDLQNQITSLKNLNQKLEVQAAAAQSLENIQEKIKNLNMVTPDKVEYFSPVGTNVALK</sequence>
<proteinExistence type="predicted"/>
<evidence type="ECO:0008006" key="5">
    <source>
        <dbReference type="Google" id="ProtNLM"/>
    </source>
</evidence>
<keyword evidence="1" id="KW-0175">Coiled coil</keyword>
<feature type="transmembrane region" description="Helical" evidence="2">
    <location>
        <begin position="22"/>
        <end position="39"/>
    </location>
</feature>
<keyword evidence="2" id="KW-1133">Transmembrane helix</keyword>
<protein>
    <recommendedName>
        <fullName evidence="5">Cell division protein FtsL</fullName>
    </recommendedName>
</protein>
<evidence type="ECO:0000256" key="2">
    <source>
        <dbReference type="SAM" id="Phobius"/>
    </source>
</evidence>
<organism evidence="3 4">
    <name type="scientific">Candidatus Magasanikbacteria bacterium GW2011_GWA2_42_32</name>
    <dbReference type="NCBI Taxonomy" id="1619039"/>
    <lineage>
        <taxon>Bacteria</taxon>
        <taxon>Candidatus Magasanikiibacteriota</taxon>
    </lineage>
</organism>
<accession>A0A0G1A784</accession>